<evidence type="ECO:0000256" key="1">
    <source>
        <dbReference type="ARBA" id="ARBA00006295"/>
    </source>
</evidence>
<protein>
    <submittedName>
        <fullName evidence="4">ParB/RepB/Spo0J family partition protein</fullName>
    </submittedName>
</protein>
<feature type="compositionally biased region" description="Pro residues" evidence="2">
    <location>
        <begin position="227"/>
        <end position="236"/>
    </location>
</feature>
<dbReference type="NCBIfam" id="TIGR00180">
    <property type="entry name" value="parB_part"/>
    <property type="match status" value="1"/>
</dbReference>
<comment type="caution">
    <text evidence="4">The sequence shown here is derived from an EMBL/GenBank/DDBJ whole genome shotgun (WGS) entry which is preliminary data.</text>
</comment>
<proteinExistence type="inferred from homology"/>
<dbReference type="Proteomes" id="UP001595420">
    <property type="component" value="Unassembled WGS sequence"/>
</dbReference>
<gene>
    <name evidence="4" type="ORF">ACFOD3_28350</name>
</gene>
<keyword evidence="5" id="KW-1185">Reference proteome</keyword>
<sequence>MLTSLRASFGDDTGAAMKLRLDQVEEDPDQPRQAFDPEELEQLAASIRVVGVLQPIAVRPLAGDRYRLVYGARRLRAARLAERSHIPAYVVEEEQAGLTAQVIENQLRAGLNNSDLAEAIRRLSEGGMKVKEIAVVTGLPDWRLRHFRAVPTLPPFLLARLDQADMRALYELQGVWEKAKEPTREMLETAVGALPKDEMLTVTEARRIIGAVTGKPTHSIALERPPEAPTDTPPPSVADEPEPEPARAPPVSPSADKSRHPPASSPKPLTTPSNTKPGKRPEVVVAMADGKRGALVLDRKPSGSGLALVEVEGEVVELPCGDLRLVEVR</sequence>
<dbReference type="InterPro" id="IPR004437">
    <property type="entry name" value="ParB/RepB/Spo0J"/>
</dbReference>
<dbReference type="PANTHER" id="PTHR33375:SF1">
    <property type="entry name" value="CHROMOSOME-PARTITIONING PROTEIN PARB-RELATED"/>
    <property type="match status" value="1"/>
</dbReference>
<dbReference type="InterPro" id="IPR050336">
    <property type="entry name" value="Chromosome_partition/occlusion"/>
</dbReference>
<dbReference type="SMART" id="SM00470">
    <property type="entry name" value="ParB"/>
    <property type="match status" value="1"/>
</dbReference>
<evidence type="ECO:0000259" key="3">
    <source>
        <dbReference type="SMART" id="SM00470"/>
    </source>
</evidence>
<dbReference type="PANTHER" id="PTHR33375">
    <property type="entry name" value="CHROMOSOME-PARTITIONING PROTEIN PARB-RELATED"/>
    <property type="match status" value="1"/>
</dbReference>
<reference evidence="5" key="1">
    <citation type="journal article" date="2019" name="Int. J. Syst. Evol. Microbiol.">
        <title>The Global Catalogue of Microorganisms (GCM) 10K type strain sequencing project: providing services to taxonomists for standard genome sequencing and annotation.</title>
        <authorList>
            <consortium name="The Broad Institute Genomics Platform"/>
            <consortium name="The Broad Institute Genome Sequencing Center for Infectious Disease"/>
            <person name="Wu L."/>
            <person name="Ma J."/>
        </authorList>
    </citation>
    <scope>NUCLEOTIDE SEQUENCE [LARGE SCALE GENOMIC DNA]</scope>
    <source>
        <strain evidence="5">CGMCC 1.16855</strain>
    </source>
</reference>
<evidence type="ECO:0000313" key="4">
    <source>
        <dbReference type="EMBL" id="MFC3003839.1"/>
    </source>
</evidence>
<dbReference type="RefSeq" id="WP_216840280.1">
    <property type="nucleotide sequence ID" value="NZ_JAFNJS010000016.1"/>
</dbReference>
<accession>A0ABV7C5P3</accession>
<dbReference type="EMBL" id="JBHRSB010000016">
    <property type="protein sequence ID" value="MFC3003839.1"/>
    <property type="molecule type" value="Genomic_DNA"/>
</dbReference>
<comment type="similarity">
    <text evidence="1">Belongs to the ParB family.</text>
</comment>
<feature type="region of interest" description="Disordered" evidence="2">
    <location>
        <begin position="213"/>
        <end position="285"/>
    </location>
</feature>
<name>A0ABV7C5P3_9PROT</name>
<evidence type="ECO:0000256" key="2">
    <source>
        <dbReference type="SAM" id="MobiDB-lite"/>
    </source>
</evidence>
<organism evidence="4 5">
    <name type="scientific">Falsiroseomonas tokyonensis</name>
    <dbReference type="NCBI Taxonomy" id="430521"/>
    <lineage>
        <taxon>Bacteria</taxon>
        <taxon>Pseudomonadati</taxon>
        <taxon>Pseudomonadota</taxon>
        <taxon>Alphaproteobacteria</taxon>
        <taxon>Acetobacterales</taxon>
        <taxon>Roseomonadaceae</taxon>
        <taxon>Falsiroseomonas</taxon>
    </lineage>
</organism>
<evidence type="ECO:0000313" key="5">
    <source>
        <dbReference type="Proteomes" id="UP001595420"/>
    </source>
</evidence>
<feature type="domain" description="ParB-like N-terminal" evidence="3">
    <location>
        <begin position="17"/>
        <end position="106"/>
    </location>
</feature>
<dbReference type="Pfam" id="PF02195">
    <property type="entry name" value="ParB_N"/>
    <property type="match status" value="1"/>
</dbReference>
<dbReference type="InterPro" id="IPR003115">
    <property type="entry name" value="ParB_N"/>
</dbReference>
<feature type="compositionally biased region" description="Polar residues" evidence="2">
    <location>
        <begin position="267"/>
        <end position="276"/>
    </location>
</feature>